<organism evidence="1 2">
    <name type="scientific">Deinococcus malanensis</name>
    <dbReference type="NCBI Taxonomy" id="1706855"/>
    <lineage>
        <taxon>Bacteria</taxon>
        <taxon>Thermotogati</taxon>
        <taxon>Deinococcota</taxon>
        <taxon>Deinococci</taxon>
        <taxon>Deinococcales</taxon>
        <taxon>Deinococcaceae</taxon>
        <taxon>Deinococcus</taxon>
    </lineage>
</organism>
<dbReference type="PANTHER" id="PTHR30348">
    <property type="entry name" value="UNCHARACTERIZED PROTEIN YECE"/>
    <property type="match status" value="1"/>
</dbReference>
<gene>
    <name evidence="1" type="ORF">GCM10008955_22550</name>
</gene>
<dbReference type="EMBL" id="BMPP01000008">
    <property type="protein sequence ID" value="GGK28294.1"/>
    <property type="molecule type" value="Genomic_DNA"/>
</dbReference>
<dbReference type="Proteomes" id="UP000647587">
    <property type="component" value="Unassembled WGS sequence"/>
</dbReference>
<name>A0ABQ2EVI4_9DEIO</name>
<dbReference type="Pfam" id="PF01904">
    <property type="entry name" value="DUF72"/>
    <property type="match status" value="1"/>
</dbReference>
<dbReference type="RefSeq" id="WP_386837523.1">
    <property type="nucleotide sequence ID" value="NZ_JBHUEV010000001.1"/>
</dbReference>
<dbReference type="InterPro" id="IPR036520">
    <property type="entry name" value="UPF0759_sf"/>
</dbReference>
<keyword evidence="2" id="KW-1185">Reference proteome</keyword>
<evidence type="ECO:0008006" key="3">
    <source>
        <dbReference type="Google" id="ProtNLM"/>
    </source>
</evidence>
<sequence>MKRSGMTNVRMNIGCAGWGVASGQPAHFDQGGSVLQRYATRFPAVEINSSFYRPHRHSTYQKWAASTPEEFRFSVKVPRAVTHQARLRGCHDLLSTFLEQVAGLGTKLGCLLVQLPPSLAFEDAVADAFFQALRSRTRVPLACEPRHMSWFGPAASSLLSAYQVGRVAADPAITPQATVPGGFDQTVYYRWHGSPRVYSSSYSDQQLQDLAQALMAGAAHAEPWVIFDNTAAGAAAGNGLKLLDLLRDAKQV</sequence>
<evidence type="ECO:0000313" key="2">
    <source>
        <dbReference type="Proteomes" id="UP000647587"/>
    </source>
</evidence>
<dbReference type="Gene3D" id="3.20.20.410">
    <property type="entry name" value="Protein of unknown function UPF0759"/>
    <property type="match status" value="1"/>
</dbReference>
<evidence type="ECO:0000313" key="1">
    <source>
        <dbReference type="EMBL" id="GGK28294.1"/>
    </source>
</evidence>
<dbReference type="InterPro" id="IPR002763">
    <property type="entry name" value="DUF72"/>
</dbReference>
<proteinExistence type="predicted"/>
<dbReference type="SUPFAM" id="SSF117396">
    <property type="entry name" value="TM1631-like"/>
    <property type="match status" value="1"/>
</dbReference>
<protein>
    <recommendedName>
        <fullName evidence="3">DUF72 domain-containing protein</fullName>
    </recommendedName>
</protein>
<comment type="caution">
    <text evidence="1">The sequence shown here is derived from an EMBL/GenBank/DDBJ whole genome shotgun (WGS) entry which is preliminary data.</text>
</comment>
<reference evidence="2" key="1">
    <citation type="journal article" date="2019" name="Int. J. Syst. Evol. Microbiol.">
        <title>The Global Catalogue of Microorganisms (GCM) 10K type strain sequencing project: providing services to taxonomists for standard genome sequencing and annotation.</title>
        <authorList>
            <consortium name="The Broad Institute Genomics Platform"/>
            <consortium name="The Broad Institute Genome Sequencing Center for Infectious Disease"/>
            <person name="Wu L."/>
            <person name="Ma J."/>
        </authorList>
    </citation>
    <scope>NUCLEOTIDE SEQUENCE [LARGE SCALE GENOMIC DNA]</scope>
    <source>
        <strain evidence="2">JCM 30331</strain>
    </source>
</reference>
<dbReference type="PANTHER" id="PTHR30348:SF14">
    <property type="entry name" value="BLR8050 PROTEIN"/>
    <property type="match status" value="1"/>
</dbReference>
<accession>A0ABQ2EVI4</accession>